<evidence type="ECO:0000313" key="2">
    <source>
        <dbReference type="Proteomes" id="UP000679307"/>
    </source>
</evidence>
<proteinExistence type="predicted"/>
<dbReference type="Proteomes" id="UP000679307">
    <property type="component" value="Chromosome"/>
</dbReference>
<evidence type="ECO:0008006" key="3">
    <source>
        <dbReference type="Google" id="ProtNLM"/>
    </source>
</evidence>
<name>A0ABX8EQ68_9ACTN</name>
<reference evidence="1 2" key="1">
    <citation type="submission" date="2021-05" db="EMBL/GenBank/DDBJ databases">
        <title>Complete genome of Nocardioides aquaticus KCTC 9944T isolated from meromictic and hypersaline Ekho Lake, Antarctica.</title>
        <authorList>
            <person name="Hwang K."/>
            <person name="Kim K.M."/>
            <person name="Choe H."/>
        </authorList>
    </citation>
    <scope>NUCLEOTIDE SEQUENCE [LARGE SCALE GENOMIC DNA]</scope>
    <source>
        <strain evidence="1 2">KCTC 9944</strain>
    </source>
</reference>
<gene>
    <name evidence="1" type="ORF">ENKNEFLB_03898</name>
</gene>
<protein>
    <recommendedName>
        <fullName evidence="3">PD-(D/E)XK nuclease superfamily protein</fullName>
    </recommendedName>
</protein>
<accession>A0ABX8EQ68</accession>
<dbReference type="EMBL" id="CP075371">
    <property type="protein sequence ID" value="QVT81488.1"/>
    <property type="molecule type" value="Genomic_DNA"/>
</dbReference>
<evidence type="ECO:0000313" key="1">
    <source>
        <dbReference type="EMBL" id="QVT81488.1"/>
    </source>
</evidence>
<organism evidence="1 2">
    <name type="scientific">Nocardioides aquaticus</name>
    <dbReference type="NCBI Taxonomy" id="160826"/>
    <lineage>
        <taxon>Bacteria</taxon>
        <taxon>Bacillati</taxon>
        <taxon>Actinomycetota</taxon>
        <taxon>Actinomycetes</taxon>
        <taxon>Propionibacteriales</taxon>
        <taxon>Nocardioidaceae</taxon>
        <taxon>Nocardioides</taxon>
    </lineage>
</organism>
<keyword evidence="2" id="KW-1185">Reference proteome</keyword>
<sequence length="638" mass="71722">MTDSRPVLVLKIGKSWNPSMSALEVYEVTRKWWRVSLPKARSAHLVLAVSSTKVVGAFLPRRWMPSPDHEDPLRFGFEGAVADDWDRWVGADMAPLFPKGAANPVRHSLMSEVEALLPEQPLPVADTAAHEPLVLVLRINQRWSPDLDPDELYEVTRKWWVMSRAKAERVDLVLAVADGLVREAYRPMVWLDCPERGLENRIGFEGGRSEERDDWIGTDLRNLFKQGAANPVRYLEREALSVGPRDGSAVSPEADLTLRQSTSERLFIPAYEPTLLEQITPLVASLEADLLWSMSQAGQELFHSNALAWLLEHHPVAMRPVLETLHGKRLEPVQDIVVWREYRNLDVVIEATQTDGCRARVVVENKLYSIPYPKQLRDYLEKPLPWNGGPDKNPDTRYVLLSLMEPAFTLPTGWSLITYAALSEAIGRIDPQLLGSDRDIFGRWRDLVRRLASLEEAVNPAMSLDQPFAAKELLDGLVGSKIGGPLQRLRFNSLAGLIRSRVGGDPAVTAGFSKGNGLATFDHQLPDGMVVGWQLQHNQLRQHVIFPKDHDAHGATPAHRLQREQVAADRFAPLFDLEVVEEVLGPLLQQTKAWDAGTWGAFAPNYVYRYRKVDPSATTDELVEALSELTTWTQHLLL</sequence>
<dbReference type="RefSeq" id="WP_214056859.1">
    <property type="nucleotide sequence ID" value="NZ_BAAAHS010000011.1"/>
</dbReference>